<sequence length="780" mass="83252">MHVTHFAAQAADTAGGVCSSPSPGTAAAAAAAASNSGIGQATNAAAHANVLSAGNSSSSSSSSTPSPGGRTTRITTTVRISGPRPRAPIRRSSRSSGNTTTVFSTKNLTAAVKMVAAKTAPSEAGPKPTVSVSSNAPSASSTPPPGTNHHKSHSQHRISKPSGSIGSRKAFARVASMEPPVQSFYGAEPIPLPNRFANIKRRLIQGKEQAIEASWRRLLAALRDEIAHIQSRGNDLIPIIDFADIDNAATVTSFERDLKRYGVAVIRGVVSQTQTANWIQQTRDYITHNRDHIKPTIPQDPTCFDLFWTPAQCAIRAHPSVLRVQQWSMTFWETKGIDADVSRIATRFPISYADRLRIHDGTILGSNAALPQVNGNSAADSLTSSSASTLIAQVDNGSLERWEPDGYGRGGAYDAVFRGEWESLDPWDPSGRINVTQDLYNGAGVCSIFRMFQGILALTSGEPASIRVLPSPKLVMAYLLLRPFFSAKTKPPTSGYDEEGSSPEVIAEWDAFLDADNWTLDSEQTTIIHGAVPGHAQRITELWHPHLRLRRSLVEIPTLQAGDYVIWHCDEAYSIMTTAASKPGTPGPETPAPSMLVYTPACPLTQTNALFLARQRKAFLLGQPGPDFDTAGSGSVGSEAPHEGRPGKEEIAAVGGDRGLRAMGLAPWELSSDGSKVMTRPGTRAVTPEPSETAAEGGGRGGEADKMELDSSSAGAIAEKKRSTEGEAEVVRLANIILFPDRYDFYIPTEKAGNAKDRINGKAQAEQMAATRQLISRILT</sequence>
<organism evidence="2 3">
    <name type="scientific">Diaporthe vaccinii</name>
    <dbReference type="NCBI Taxonomy" id="105482"/>
    <lineage>
        <taxon>Eukaryota</taxon>
        <taxon>Fungi</taxon>
        <taxon>Dikarya</taxon>
        <taxon>Ascomycota</taxon>
        <taxon>Pezizomycotina</taxon>
        <taxon>Sordariomycetes</taxon>
        <taxon>Sordariomycetidae</taxon>
        <taxon>Diaporthales</taxon>
        <taxon>Diaporthaceae</taxon>
        <taxon>Diaporthe</taxon>
        <taxon>Diaporthe eres species complex</taxon>
    </lineage>
</organism>
<feature type="compositionally biased region" description="Basic residues" evidence="1">
    <location>
        <begin position="148"/>
        <end position="159"/>
    </location>
</feature>
<dbReference type="PANTHER" id="PTHR30613:SF1">
    <property type="entry name" value="DUF1479 DOMAIN PROTEIN (AFU_ORTHOLOGUE AFUA_5G09280)"/>
    <property type="match status" value="1"/>
</dbReference>
<feature type="region of interest" description="Disordered" evidence="1">
    <location>
        <begin position="1"/>
        <end position="25"/>
    </location>
</feature>
<evidence type="ECO:0000313" key="3">
    <source>
        <dbReference type="Proteomes" id="UP001600888"/>
    </source>
</evidence>
<dbReference type="EMBL" id="JBAWTH010000013">
    <property type="protein sequence ID" value="KAL2289190.1"/>
    <property type="molecule type" value="Genomic_DNA"/>
</dbReference>
<gene>
    <name evidence="2" type="ORF">FJTKL_02220</name>
</gene>
<feature type="region of interest" description="Disordered" evidence="1">
    <location>
        <begin position="52"/>
        <end position="104"/>
    </location>
</feature>
<feature type="region of interest" description="Disordered" evidence="1">
    <location>
        <begin position="671"/>
        <end position="725"/>
    </location>
</feature>
<evidence type="ECO:0000313" key="2">
    <source>
        <dbReference type="EMBL" id="KAL2289190.1"/>
    </source>
</evidence>
<feature type="compositionally biased region" description="Basic and acidic residues" evidence="1">
    <location>
        <begin position="640"/>
        <end position="650"/>
    </location>
</feature>
<accession>A0ABR4F3B7</accession>
<dbReference type="Gene3D" id="2.60.120.330">
    <property type="entry name" value="B-lactam Antibiotic, Isopenicillin N Synthase, Chain"/>
    <property type="match status" value="1"/>
</dbReference>
<protein>
    <recommendedName>
        <fullName evidence="4">DUF1479 domain-containing protein</fullName>
    </recommendedName>
</protein>
<reference evidence="2 3" key="1">
    <citation type="submission" date="2024-03" db="EMBL/GenBank/DDBJ databases">
        <title>A high-quality draft genome sequence of Diaporthe vaccinii, a causative agent of upright dieback and viscid rot disease in cranberry plants.</title>
        <authorList>
            <person name="Sarrasin M."/>
            <person name="Lang B.F."/>
            <person name="Burger G."/>
        </authorList>
    </citation>
    <scope>NUCLEOTIDE SEQUENCE [LARGE SCALE GENOMIC DNA]</scope>
    <source>
        <strain evidence="2 3">IS7</strain>
    </source>
</reference>
<name>A0ABR4F3B7_9PEZI</name>
<feature type="compositionally biased region" description="Low complexity" evidence="1">
    <location>
        <begin position="128"/>
        <end position="141"/>
    </location>
</feature>
<dbReference type="SUPFAM" id="SSF51197">
    <property type="entry name" value="Clavaminate synthase-like"/>
    <property type="match status" value="1"/>
</dbReference>
<evidence type="ECO:0008006" key="4">
    <source>
        <dbReference type="Google" id="ProtNLM"/>
    </source>
</evidence>
<feature type="region of interest" description="Disordered" evidence="1">
    <location>
        <begin position="623"/>
        <end position="650"/>
    </location>
</feature>
<dbReference type="Pfam" id="PF07350">
    <property type="entry name" value="Gig2-like"/>
    <property type="match status" value="1"/>
</dbReference>
<dbReference type="InterPro" id="IPR027443">
    <property type="entry name" value="IPNS-like_sf"/>
</dbReference>
<evidence type="ECO:0000256" key="1">
    <source>
        <dbReference type="SAM" id="MobiDB-lite"/>
    </source>
</evidence>
<comment type="caution">
    <text evidence="2">The sequence shown here is derived from an EMBL/GenBank/DDBJ whole genome shotgun (WGS) entry which is preliminary data.</text>
</comment>
<keyword evidence="3" id="KW-1185">Reference proteome</keyword>
<feature type="region of interest" description="Disordered" evidence="1">
    <location>
        <begin position="118"/>
        <end position="166"/>
    </location>
</feature>
<feature type="compositionally biased region" description="Low complexity" evidence="1">
    <location>
        <begin position="56"/>
        <end position="84"/>
    </location>
</feature>
<dbReference type="Proteomes" id="UP001600888">
    <property type="component" value="Unassembled WGS sequence"/>
</dbReference>
<dbReference type="PANTHER" id="PTHR30613">
    <property type="entry name" value="UNCHARACTERIZED PROTEIN YBIU-RELATED"/>
    <property type="match status" value="1"/>
</dbReference>
<proteinExistence type="predicted"/>
<dbReference type="InterPro" id="IPR010856">
    <property type="entry name" value="Gig2-like"/>
</dbReference>